<dbReference type="InterPro" id="IPR027417">
    <property type="entry name" value="P-loop_NTPase"/>
</dbReference>
<dbReference type="AlphaFoldDB" id="A0A817U8B8"/>
<dbReference type="OrthoDB" id="2386367at2759"/>
<sequence length="482" mass="54893">MSQSEIVMVFIGESGSGKSTCINYFANYFTGSNFTETDKYSKMKIVIPNKVIPQVNFQVGDRTHSEANVYDNTRSQTQECITYSFTWGNKSIRVVDTPGFNDTNINNDDINIKKILTKMAELPFVNAIIVTMNGTTSRLSTGLKATLAQLRGSLPDCVFTNLFFILTKCTEDSQTFSETLLSDFKPPKERIFRMQNSLFCQQDQSRLSQPRVLQRMVDSWEDSIEVMKNIMNMICSLAPASVAAFEKMRIKRESMVSDREMLILKQKSLINIMKTLEIEMERLKNAQQAKSENAQFFEKKEIDVIEIETKSYYSTICAQHGDVSICHENCSISRSTTLNLDHFKKCAAADGNNCRHCKCGMNRHFHSYQIPVTKRKPVEQLIQGKHTAFLKASCEAQTIQNYINAMQPTIQQFKVEINTIRNQILTNMRELKQICTHFNFVEEMSSIVEKLRKEGNIANSLSAKQEFEATANAIAQLIAQLT</sequence>
<dbReference type="Proteomes" id="UP000663833">
    <property type="component" value="Unassembled WGS sequence"/>
</dbReference>
<evidence type="ECO:0000313" key="2">
    <source>
        <dbReference type="EMBL" id="CAF3194998.1"/>
    </source>
</evidence>
<dbReference type="PANTHER" id="PTHR32046">
    <property type="entry name" value="G DOMAIN-CONTAINING PROTEIN"/>
    <property type="match status" value="1"/>
</dbReference>
<organism evidence="3 4">
    <name type="scientific">Rotaria socialis</name>
    <dbReference type="NCBI Taxonomy" id="392032"/>
    <lineage>
        <taxon>Eukaryota</taxon>
        <taxon>Metazoa</taxon>
        <taxon>Spiralia</taxon>
        <taxon>Gnathifera</taxon>
        <taxon>Rotifera</taxon>
        <taxon>Eurotatoria</taxon>
        <taxon>Bdelloidea</taxon>
        <taxon>Philodinida</taxon>
        <taxon>Philodinidae</taxon>
        <taxon>Rotaria</taxon>
    </lineage>
</organism>
<dbReference type="SUPFAM" id="SSF52540">
    <property type="entry name" value="P-loop containing nucleoside triphosphate hydrolases"/>
    <property type="match status" value="2"/>
</dbReference>
<name>A0A817U8B8_9BILA</name>
<dbReference type="Proteomes" id="UP000663825">
    <property type="component" value="Unassembled WGS sequence"/>
</dbReference>
<gene>
    <name evidence="2" type="ORF">LUA448_LOCUS1851</name>
    <name evidence="3" type="ORF">TIS948_LOCUS20798</name>
</gene>
<dbReference type="PANTHER" id="PTHR32046:SF12">
    <property type="entry name" value="AIG1-TYPE G DOMAIN-CONTAINING PROTEIN"/>
    <property type="match status" value="1"/>
</dbReference>
<reference evidence="3" key="1">
    <citation type="submission" date="2021-02" db="EMBL/GenBank/DDBJ databases">
        <authorList>
            <person name="Nowell W R."/>
        </authorList>
    </citation>
    <scope>NUCLEOTIDE SEQUENCE</scope>
</reference>
<dbReference type="Gene3D" id="3.40.50.300">
    <property type="entry name" value="P-loop containing nucleotide triphosphate hydrolases"/>
    <property type="match status" value="1"/>
</dbReference>
<feature type="coiled-coil region" evidence="1">
    <location>
        <begin position="266"/>
        <end position="300"/>
    </location>
</feature>
<comment type="caution">
    <text evidence="3">The sequence shown here is derived from an EMBL/GenBank/DDBJ whole genome shotgun (WGS) entry which is preliminary data.</text>
</comment>
<proteinExistence type="predicted"/>
<evidence type="ECO:0000313" key="3">
    <source>
        <dbReference type="EMBL" id="CAF3326780.1"/>
    </source>
</evidence>
<evidence type="ECO:0000313" key="4">
    <source>
        <dbReference type="Proteomes" id="UP000663825"/>
    </source>
</evidence>
<dbReference type="EMBL" id="CAJNXB010003600">
    <property type="protein sequence ID" value="CAF3326780.1"/>
    <property type="molecule type" value="Genomic_DNA"/>
</dbReference>
<evidence type="ECO:0008006" key="5">
    <source>
        <dbReference type="Google" id="ProtNLM"/>
    </source>
</evidence>
<dbReference type="EMBL" id="CAJNYD010000048">
    <property type="protein sequence ID" value="CAF3194998.1"/>
    <property type="molecule type" value="Genomic_DNA"/>
</dbReference>
<keyword evidence="1" id="KW-0175">Coiled coil</keyword>
<accession>A0A817U8B8</accession>
<protein>
    <recommendedName>
        <fullName evidence="5">G domain-containing protein</fullName>
    </recommendedName>
</protein>
<evidence type="ECO:0000256" key="1">
    <source>
        <dbReference type="SAM" id="Coils"/>
    </source>
</evidence>